<protein>
    <recommendedName>
        <fullName evidence="3">Heterokaryon incompatibility domain-containing protein</fullName>
    </recommendedName>
</protein>
<dbReference type="Proteomes" id="UP001239445">
    <property type="component" value="Unassembled WGS sequence"/>
</dbReference>
<accession>A0AAJ0FHY6</accession>
<keyword evidence="2" id="KW-1185">Reference proteome</keyword>
<evidence type="ECO:0008006" key="3">
    <source>
        <dbReference type="Google" id="ProtNLM"/>
    </source>
</evidence>
<evidence type="ECO:0000313" key="2">
    <source>
        <dbReference type="Proteomes" id="UP001239445"/>
    </source>
</evidence>
<name>A0AAJ0FHY6_9PEZI</name>
<reference evidence="1" key="1">
    <citation type="submission" date="2023-06" db="EMBL/GenBank/DDBJ databases">
        <title>Genome-scale phylogeny and comparative genomics of the fungal order Sordariales.</title>
        <authorList>
            <consortium name="Lawrence Berkeley National Laboratory"/>
            <person name="Hensen N."/>
            <person name="Bonometti L."/>
            <person name="Westerberg I."/>
            <person name="Brannstrom I.O."/>
            <person name="Guillou S."/>
            <person name="Cros-Aarteil S."/>
            <person name="Calhoun S."/>
            <person name="Haridas S."/>
            <person name="Kuo A."/>
            <person name="Mondo S."/>
            <person name="Pangilinan J."/>
            <person name="Riley R."/>
            <person name="Labutti K."/>
            <person name="Andreopoulos B."/>
            <person name="Lipzen A."/>
            <person name="Chen C."/>
            <person name="Yanf M."/>
            <person name="Daum C."/>
            <person name="Ng V."/>
            <person name="Clum A."/>
            <person name="Steindorff A."/>
            <person name="Ohm R."/>
            <person name="Martin F."/>
            <person name="Silar P."/>
            <person name="Natvig D."/>
            <person name="Lalanne C."/>
            <person name="Gautier V."/>
            <person name="Ament-Velasquez S.L."/>
            <person name="Kruys A."/>
            <person name="Hutchinson M.I."/>
            <person name="Powell A.J."/>
            <person name="Barry K."/>
            <person name="Miller A.N."/>
            <person name="Grigoriev I.V."/>
            <person name="Debuchy R."/>
            <person name="Gladieux P."/>
            <person name="Thoren M.H."/>
            <person name="Johannesson H."/>
        </authorList>
    </citation>
    <scope>NUCLEOTIDE SEQUENCE</scope>
    <source>
        <strain evidence="1">PSN4</strain>
    </source>
</reference>
<dbReference type="AlphaFoldDB" id="A0AAJ0FHY6"/>
<dbReference type="PANTHER" id="PTHR10622:SF10">
    <property type="entry name" value="HET DOMAIN-CONTAINING PROTEIN"/>
    <property type="match status" value="1"/>
</dbReference>
<dbReference type="EMBL" id="MU839827">
    <property type="protein sequence ID" value="KAK1761565.1"/>
    <property type="molecule type" value="Genomic_DNA"/>
</dbReference>
<evidence type="ECO:0000313" key="1">
    <source>
        <dbReference type="EMBL" id="KAK1761565.1"/>
    </source>
</evidence>
<comment type="caution">
    <text evidence="1">The sequence shown here is derived from an EMBL/GenBank/DDBJ whole genome shotgun (WGS) entry which is preliminary data.</text>
</comment>
<organism evidence="1 2">
    <name type="scientific">Echria macrotheca</name>
    <dbReference type="NCBI Taxonomy" id="438768"/>
    <lineage>
        <taxon>Eukaryota</taxon>
        <taxon>Fungi</taxon>
        <taxon>Dikarya</taxon>
        <taxon>Ascomycota</taxon>
        <taxon>Pezizomycotina</taxon>
        <taxon>Sordariomycetes</taxon>
        <taxon>Sordariomycetidae</taxon>
        <taxon>Sordariales</taxon>
        <taxon>Schizotheciaceae</taxon>
        <taxon>Echria</taxon>
    </lineage>
</organism>
<dbReference type="PANTHER" id="PTHR10622">
    <property type="entry name" value="HET DOMAIN-CONTAINING PROTEIN"/>
    <property type="match status" value="1"/>
</dbReference>
<gene>
    <name evidence="1" type="ORF">QBC47DRAFT_419894</name>
</gene>
<proteinExistence type="predicted"/>
<sequence length="255" mass="29284">MWLIRVSDYTLHEFLPGKIPEYAILSHTWGSDEVSFRDMDERPRAARKKLGFCKIKGCCKRAAADGHNGHGSAELSEAINSMFEWYHKAEVCYIYLEDVSDRGLSLYHDEDEFSKSRWFTRGWTLQELIAPNFKLFFSAPGCCLESIPENLQRLHPSTRSITKRLSPYSIAQRLSWAAKRVTSRPEDAAYCLMGLFDVHMPIIYGEGLEKAFRRLQLEFVNSSADETLFAWQEIGDGDQGLMLDDRQRSGPFSVH</sequence>